<keyword evidence="3" id="KW-1185">Reference proteome</keyword>
<accession>A0A8H7TKB1</accession>
<dbReference type="Proteomes" id="UP000664132">
    <property type="component" value="Unassembled WGS sequence"/>
</dbReference>
<gene>
    <name evidence="2" type="ORF">IFR04_005938</name>
</gene>
<sequence length="340" mass="33442">MLSSIFIIAAGLTTVLAVPAPQAAPGTLGLGEQCASSSECANGANCYSTNSGLITRCGNFQASCSSDSQCAYNTCEDGLCNGFIASTTTTSSAQATGTSTIVYLPLGADCNPDSTPCANGAQCYATNSMLQPRCGNFQSACTSDAQCAFNTCNQGLCNGFIATTSSTSSSQPTSTASSAQSTSTSTTVYLPLGANCSPNSTPCANGAQCYATNSMLQTRCGNFQSACTSDAQCAFNTCNQGLCNGFLSTNSSSAASTAPTTSSPGASSTAQSTAAVITTPIVTESSVVVTPSATGGSSSSSSSTPTTSATVQVNTNAAAGSKSGPLGLVVAGAAVMFAFA</sequence>
<comment type="caution">
    <text evidence="2">The sequence shown here is derived from an EMBL/GenBank/DDBJ whole genome shotgun (WGS) entry which is preliminary data.</text>
</comment>
<dbReference type="EMBL" id="JAFJYH010000074">
    <property type="protein sequence ID" value="KAG4420961.1"/>
    <property type="molecule type" value="Genomic_DNA"/>
</dbReference>
<organism evidence="2 3">
    <name type="scientific">Cadophora malorum</name>
    <dbReference type="NCBI Taxonomy" id="108018"/>
    <lineage>
        <taxon>Eukaryota</taxon>
        <taxon>Fungi</taxon>
        <taxon>Dikarya</taxon>
        <taxon>Ascomycota</taxon>
        <taxon>Pezizomycotina</taxon>
        <taxon>Leotiomycetes</taxon>
        <taxon>Helotiales</taxon>
        <taxon>Ploettnerulaceae</taxon>
        <taxon>Cadophora</taxon>
    </lineage>
</organism>
<name>A0A8H7TKB1_9HELO</name>
<proteinExistence type="predicted"/>
<evidence type="ECO:0000313" key="3">
    <source>
        <dbReference type="Proteomes" id="UP000664132"/>
    </source>
</evidence>
<feature type="signal peptide" evidence="1">
    <location>
        <begin position="1"/>
        <end position="17"/>
    </location>
</feature>
<dbReference type="AlphaFoldDB" id="A0A8H7TKB1"/>
<keyword evidence="1" id="KW-0732">Signal</keyword>
<evidence type="ECO:0000313" key="2">
    <source>
        <dbReference type="EMBL" id="KAG4420961.1"/>
    </source>
</evidence>
<evidence type="ECO:0000256" key="1">
    <source>
        <dbReference type="SAM" id="SignalP"/>
    </source>
</evidence>
<feature type="chain" id="PRO_5034576326" evidence="1">
    <location>
        <begin position="18"/>
        <end position="340"/>
    </location>
</feature>
<protein>
    <submittedName>
        <fullName evidence="2">Uncharacterized protein</fullName>
    </submittedName>
</protein>
<dbReference type="OrthoDB" id="5413589at2759"/>
<reference evidence="2" key="1">
    <citation type="submission" date="2021-02" db="EMBL/GenBank/DDBJ databases">
        <title>Genome sequence Cadophora malorum strain M34.</title>
        <authorList>
            <person name="Stefanovic E."/>
            <person name="Vu D."/>
            <person name="Scully C."/>
            <person name="Dijksterhuis J."/>
            <person name="Roader J."/>
            <person name="Houbraken J."/>
        </authorList>
    </citation>
    <scope>NUCLEOTIDE SEQUENCE</scope>
    <source>
        <strain evidence="2">M34</strain>
    </source>
</reference>